<sequence length="1441" mass="156579">MSRLYTYFVTSAPGGATQGALRCRLARGSEREYLVCLKKSRIDVYSLEKVGQSDAEGADRPEAPTLTATIEAHTNLLTFIEFRPPGADQSHLLALTCNMLLLLLTFDAAAGKFASRPLVSLQEIGAQEIESDVVLRIDPEYHFILFHGQKKTLKCVVLDRENYFNIGHVITMRTGESTFLDVAFLDVALREVSGHAAARSAEEASTSTSASRLAAAAGSIAELGKSRPRKSVLESKMILIAAHRRDAAVADDGEGAEFWYCGVQLFFEIEHCDGDRRFTAYGCSPLFGESVPLAERFTRFVPLKLNAGPRCSDSVLLLGSQAIGFVSFRDPRNVKLFHMDISVGEITSHCTVEENRRYLVGDDTGTLYLLDLVESRTPINSALKRRVDAADASLPASKVANVGTCNSIVDVFATKVGVYSPPSALVMIAPDLVYIAAVVGNCRTVRINGMNSGAGYATNGSMSAIEVDDPVNAAEYRDGMDHKHRRIESSENWRQTNLGPILDFTFGPQRNQVAAPILACCGYGAEGRVCSITLGVGIDLFASHTLEGVRGIFAVGNSNTKSTVTEVVMCCVFFNYTRFYKIALPVTGHRRHSANRTVIDPVDQPKWMVEPMSADSIGLMTNAKTVLFGRYGNNRVVQVTSAGVSVVSVNGGDFPPQFFSVSDICDISGIGNSADTAGTAVVNANWCDGGIFLLLSTHVALMLSLEGGMRVLSCRQLAKQTAATAYVSGSEFKTRRSSGFIALATWEDTEVALLHEETLETLHRTKVICGYGVAISALRFGIIEDKAFLFAALSDGTLVVHKVTFGDNKNADTSGCVGLALENIIKISEGPIGLATLVVTPGQQAGRVCRLSSSRIVTTGSNPMLIYANKGKVEYVPVNAPHIATICSIDSGRQIGHVVPLLYTSNRDQLCIGELDSTSQLHVETICSGRSFDKICYHSDSDLVVVGCVGELVADSESGIARRGVGQSQGSPTQDSDSAAPSDGTAFRCIDTSSMIPLPGICKLEPCAKFICLKTKEVVHTLKIPSRHVVSGVSTVAFDGYRTMIAIGTSRVSDQDEVPKEGHIYLVDVVSSGPDSWNIVFLRTVTALSAGIVEMTTCSNALVVALNDAVTVMTLRRDDRPSLSHSHSHTAKTHKLEAVHASDDDYGSFELVERAEYKSCTYVVSLDAYKDVIVVGDLMNSARMLRWRGNELREICKDFNSVYCTAVAAIDKTHCVISDSSGNFHVLGKPTAATNDLEAMRVEDAGLFHHGENINRIRANPPAENTAPKVESAQGRDMPTFCTTTQCNRRFCCLQGDVPVSTPHDVSDDLIRGLSRPNKFWNYGFKCVLTCATSAGSLIRLCLFEDDRLFYRLALVEEAMNSVQKNVGNVSNLHWRSFKNRWSVSPPRAFVDGDVVESFVDLDPSLRQLVFDAISEKESQGMFYSHELLALEIEHIRRLRR</sequence>
<accession>A0A2H6K9R6</accession>
<feature type="domain" description="RSE1/DDB1/CPSF1 C-terminal" evidence="2">
    <location>
        <begin position="1146"/>
        <end position="1400"/>
    </location>
</feature>
<dbReference type="VEuPathDB" id="PiroplasmaDB:BOVATA_012180"/>
<feature type="region of interest" description="Disordered" evidence="1">
    <location>
        <begin position="961"/>
        <end position="982"/>
    </location>
</feature>
<feature type="compositionally biased region" description="Polar residues" evidence="1">
    <location>
        <begin position="966"/>
        <end position="979"/>
    </location>
</feature>
<dbReference type="InterPro" id="IPR050358">
    <property type="entry name" value="RSE1/DDB1/CFT1"/>
</dbReference>
<organism evidence="4 5">
    <name type="scientific">Babesia ovata</name>
    <dbReference type="NCBI Taxonomy" id="189622"/>
    <lineage>
        <taxon>Eukaryota</taxon>
        <taxon>Sar</taxon>
        <taxon>Alveolata</taxon>
        <taxon>Apicomplexa</taxon>
        <taxon>Aconoidasida</taxon>
        <taxon>Piroplasmida</taxon>
        <taxon>Babesiidae</taxon>
        <taxon>Babesia</taxon>
    </lineage>
</organism>
<gene>
    <name evidence="4" type="ORF">BOVATA_012180</name>
</gene>
<dbReference type="InterPro" id="IPR004871">
    <property type="entry name" value="RSE1/DDB1/CPSF1_C"/>
</dbReference>
<evidence type="ECO:0000313" key="4">
    <source>
        <dbReference type="EMBL" id="GBE59725.1"/>
    </source>
</evidence>
<evidence type="ECO:0000259" key="3">
    <source>
        <dbReference type="Pfam" id="PF23726"/>
    </source>
</evidence>
<dbReference type="Pfam" id="PF23726">
    <property type="entry name" value="Beta-prop_RSE1_2nd"/>
    <property type="match status" value="1"/>
</dbReference>
<dbReference type="Gene3D" id="2.130.10.10">
    <property type="entry name" value="YVTN repeat-like/Quinoprotein amine dehydrogenase"/>
    <property type="match status" value="3"/>
</dbReference>
<dbReference type="PANTHER" id="PTHR10644">
    <property type="entry name" value="DNA REPAIR/RNA PROCESSING CPSF FAMILY"/>
    <property type="match status" value="1"/>
</dbReference>
<dbReference type="EMBL" id="BDSA01000001">
    <property type="protein sequence ID" value="GBE59725.1"/>
    <property type="molecule type" value="Genomic_DNA"/>
</dbReference>
<dbReference type="Pfam" id="PF03178">
    <property type="entry name" value="CPSF_A"/>
    <property type="match status" value="1"/>
</dbReference>
<evidence type="ECO:0000259" key="2">
    <source>
        <dbReference type="Pfam" id="PF03178"/>
    </source>
</evidence>
<evidence type="ECO:0000313" key="5">
    <source>
        <dbReference type="Proteomes" id="UP000236319"/>
    </source>
</evidence>
<dbReference type="OrthoDB" id="433457at2759"/>
<dbReference type="RefSeq" id="XP_028865968.1">
    <property type="nucleotide sequence ID" value="XM_029010135.1"/>
</dbReference>
<dbReference type="Proteomes" id="UP000236319">
    <property type="component" value="Unassembled WGS sequence"/>
</dbReference>
<feature type="domain" description="RSE1/DDB1/CPSF1 second beta-propeller" evidence="3">
    <location>
        <begin position="615"/>
        <end position="894"/>
    </location>
</feature>
<name>A0A2H6K9R6_9APIC</name>
<dbReference type="GeneID" id="39873495"/>
<protein>
    <submittedName>
        <fullName evidence="4">DNA damage-binding 1</fullName>
    </submittedName>
</protein>
<reference evidence="4 5" key="1">
    <citation type="journal article" date="2017" name="BMC Genomics">
        <title>Whole-genome assembly of Babesia ovata and comparative genomics between closely related pathogens.</title>
        <authorList>
            <person name="Yamagishi J."/>
            <person name="Asada M."/>
            <person name="Hakimi H."/>
            <person name="Tanaka T.Q."/>
            <person name="Sugimoto C."/>
            <person name="Kawazu S."/>
        </authorList>
    </citation>
    <scope>NUCLEOTIDE SEQUENCE [LARGE SCALE GENOMIC DNA]</scope>
    <source>
        <strain evidence="4 5">Miyake</strain>
    </source>
</reference>
<dbReference type="Gene3D" id="1.10.150.910">
    <property type="match status" value="1"/>
</dbReference>
<keyword evidence="5" id="KW-1185">Reference proteome</keyword>
<dbReference type="GO" id="GO:0003676">
    <property type="term" value="F:nucleic acid binding"/>
    <property type="evidence" value="ECO:0007669"/>
    <property type="project" value="InterPro"/>
</dbReference>
<proteinExistence type="predicted"/>
<dbReference type="GO" id="GO:0005634">
    <property type="term" value="C:nucleus"/>
    <property type="evidence" value="ECO:0007669"/>
    <property type="project" value="InterPro"/>
</dbReference>
<evidence type="ECO:0000256" key="1">
    <source>
        <dbReference type="SAM" id="MobiDB-lite"/>
    </source>
</evidence>
<dbReference type="InterPro" id="IPR015943">
    <property type="entry name" value="WD40/YVTN_repeat-like_dom_sf"/>
</dbReference>
<dbReference type="InterPro" id="IPR058543">
    <property type="entry name" value="Beta-prop_RSE1/DDB1/CPSF1_2nd"/>
</dbReference>
<comment type="caution">
    <text evidence="4">The sequence shown here is derived from an EMBL/GenBank/DDBJ whole genome shotgun (WGS) entry which is preliminary data.</text>
</comment>